<dbReference type="CDD" id="cd00885">
    <property type="entry name" value="cinA"/>
    <property type="match status" value="1"/>
</dbReference>
<gene>
    <name evidence="1" type="primary">cinA</name>
    <name evidence="3" type="ORF">HMPREF9698_00007</name>
</gene>
<dbReference type="InterPro" id="IPR041424">
    <property type="entry name" value="CinA_KH"/>
</dbReference>
<dbReference type="PATRIC" id="fig|883081.3.peg.7"/>
<dbReference type="Pfam" id="PF18146">
    <property type="entry name" value="CinA_KH"/>
    <property type="match status" value="1"/>
</dbReference>
<dbReference type="InterPro" id="IPR036425">
    <property type="entry name" value="MoaB/Mog-like_dom_sf"/>
</dbReference>
<keyword evidence="4" id="KW-1185">Reference proteome</keyword>
<organism evidence="3 4">
    <name type="scientific">Alloiococcus otitis ATCC 51267</name>
    <dbReference type="NCBI Taxonomy" id="883081"/>
    <lineage>
        <taxon>Bacteria</taxon>
        <taxon>Bacillati</taxon>
        <taxon>Bacillota</taxon>
        <taxon>Bacilli</taxon>
        <taxon>Lactobacillales</taxon>
        <taxon>Carnobacteriaceae</taxon>
        <taxon>Alloiococcus</taxon>
    </lineage>
</organism>
<dbReference type="InterPro" id="IPR001453">
    <property type="entry name" value="MoaB/Mog_dom"/>
</dbReference>
<dbReference type="Gene3D" id="3.40.980.10">
    <property type="entry name" value="MoaB/Mog-like domain"/>
    <property type="match status" value="1"/>
</dbReference>
<dbReference type="RefSeq" id="WP_003776051.1">
    <property type="nucleotide sequence ID" value="NZ_JH992957.1"/>
</dbReference>
<accession>K9ETZ8</accession>
<dbReference type="eggNOG" id="COG1058">
    <property type="taxonomic scope" value="Bacteria"/>
</dbReference>
<dbReference type="PANTHER" id="PTHR13939:SF0">
    <property type="entry name" value="NMN AMIDOHYDROLASE-LIKE PROTEIN YFAY"/>
    <property type="match status" value="1"/>
</dbReference>
<dbReference type="PIRSF" id="PIRSF006728">
    <property type="entry name" value="CinA"/>
    <property type="match status" value="1"/>
</dbReference>
<protein>
    <recommendedName>
        <fullName evidence="1">Putative competence-damage inducible protein</fullName>
    </recommendedName>
</protein>
<dbReference type="InterPro" id="IPR008135">
    <property type="entry name" value="Competence-induced_CinA"/>
</dbReference>
<reference evidence="3 4" key="1">
    <citation type="submission" date="2012-09" db="EMBL/GenBank/DDBJ databases">
        <title>The Genome Sequence of Alloiococcus otitis ATCC 51267.</title>
        <authorList>
            <consortium name="The Broad Institute Genome Sequencing Platform"/>
            <person name="Earl A."/>
            <person name="Ward D."/>
            <person name="Feldgarden M."/>
            <person name="Gevers D."/>
            <person name="Huys G."/>
            <person name="Walker B."/>
            <person name="Young S.K."/>
            <person name="Zeng Q."/>
            <person name="Gargeya S."/>
            <person name="Fitzgerald M."/>
            <person name="Haas B."/>
            <person name="Abouelleil A."/>
            <person name="Alvarado L."/>
            <person name="Arachchi H.M."/>
            <person name="Berlin A.M."/>
            <person name="Chapman S.B."/>
            <person name="Goldberg J."/>
            <person name="Griggs A."/>
            <person name="Gujja S."/>
            <person name="Hansen M."/>
            <person name="Howarth C."/>
            <person name="Imamovic A."/>
            <person name="Larimer J."/>
            <person name="McCowen C."/>
            <person name="Montmayeur A."/>
            <person name="Murphy C."/>
            <person name="Neiman D."/>
            <person name="Pearson M."/>
            <person name="Priest M."/>
            <person name="Roberts A."/>
            <person name="Saif S."/>
            <person name="Shea T."/>
            <person name="Sisk P."/>
            <person name="Sykes S."/>
            <person name="Wortman J."/>
            <person name="Nusbaum C."/>
            <person name="Birren B."/>
        </authorList>
    </citation>
    <scope>NUCLEOTIDE SEQUENCE [LARGE SCALE GENOMIC DNA]</scope>
    <source>
        <strain evidence="3 4">ATCC 51267</strain>
    </source>
</reference>
<dbReference type="SMART" id="SM00852">
    <property type="entry name" value="MoCF_biosynth"/>
    <property type="match status" value="1"/>
</dbReference>
<dbReference type="OrthoDB" id="9801454at2"/>
<dbReference type="STRING" id="883081.HMPREF9698_00007"/>
<dbReference type="HAMAP" id="MF_00226_B">
    <property type="entry name" value="CinA_B"/>
    <property type="match status" value="1"/>
</dbReference>
<dbReference type="PANTHER" id="PTHR13939">
    <property type="entry name" value="NICOTINAMIDE-NUCLEOTIDE AMIDOHYDROLASE PNCC"/>
    <property type="match status" value="1"/>
</dbReference>
<dbReference type="NCBIfam" id="TIGR00177">
    <property type="entry name" value="molyb_syn"/>
    <property type="match status" value="1"/>
</dbReference>
<dbReference type="Proteomes" id="UP000009875">
    <property type="component" value="Unassembled WGS sequence"/>
</dbReference>
<evidence type="ECO:0000313" key="3">
    <source>
        <dbReference type="EMBL" id="EKU94417.1"/>
    </source>
</evidence>
<evidence type="ECO:0000313" key="4">
    <source>
        <dbReference type="Proteomes" id="UP000009875"/>
    </source>
</evidence>
<dbReference type="HOGENOM" id="CLU_030805_9_3_9"/>
<feature type="domain" description="MoaB/Mog" evidence="2">
    <location>
        <begin position="4"/>
        <end position="170"/>
    </location>
</feature>
<dbReference type="NCBIfam" id="TIGR00200">
    <property type="entry name" value="cinA_nterm"/>
    <property type="match status" value="1"/>
</dbReference>
<dbReference type="Gene3D" id="3.30.70.2860">
    <property type="match status" value="1"/>
</dbReference>
<evidence type="ECO:0000256" key="1">
    <source>
        <dbReference type="HAMAP-Rule" id="MF_00226"/>
    </source>
</evidence>
<dbReference type="InterPro" id="IPR050101">
    <property type="entry name" value="CinA"/>
</dbReference>
<evidence type="ECO:0000259" key="2">
    <source>
        <dbReference type="SMART" id="SM00852"/>
    </source>
</evidence>
<dbReference type="EMBL" id="AGXA01000001">
    <property type="protein sequence ID" value="EKU94417.1"/>
    <property type="molecule type" value="Genomic_DNA"/>
</dbReference>
<sequence>MKAEIIAIGTEVLMGQVVNTNAAFISQSLSELGIDLYYHTVVGDNPDRIKKVFQIALDRSDLIIFSGGLGPTKDDISKSIVADTLGLEVWEDQETLAEIKEIYQRSNRPMPASNVNQALIIENSQKIPNEVGMAPGSFLKHQGKIIAMVPGVPAEMKQMVTYHLLDLLQNELDDKAVLESKILRLYNITESQLAQSIDPVIEGQTNPTIAIYITDSEPTIRISAKADSSAHAQTLIQEVEDQIRDLVGDKIYGEGATTITDKVLSLLDQEGIRLNIIESGVHSILSSALLAPKAPHGLVESVLSFNDNAKLGKYFGHSELSSDQLQSLVQDQATALAGNGALLVLGRAGEANKLLKQVSLYFAVQGQTHHFDLDLSNRKTVSDKQIQVALMTKLYDLIK</sequence>
<dbReference type="Pfam" id="PF00994">
    <property type="entry name" value="MoCF_biosynth"/>
    <property type="match status" value="1"/>
</dbReference>
<dbReference type="AlphaFoldDB" id="K9ETZ8"/>
<comment type="similarity">
    <text evidence="1">Belongs to the CinA family.</text>
</comment>
<dbReference type="SUPFAM" id="SSF53218">
    <property type="entry name" value="Molybdenum cofactor biosynthesis proteins"/>
    <property type="match status" value="1"/>
</dbReference>
<proteinExistence type="inferred from homology"/>
<name>K9ETZ8_9LACT</name>
<comment type="caution">
    <text evidence="3">The sequence shown here is derived from an EMBL/GenBank/DDBJ whole genome shotgun (WGS) entry which is preliminary data.</text>
</comment>